<evidence type="ECO:0000256" key="1">
    <source>
        <dbReference type="SAM" id="Phobius"/>
    </source>
</evidence>
<sequence length="105" mass="12060">MLLQEAFCVLSSHYRSASFFFFFLHSSFSASFFVIFFLHSIQSFFFLFFLLSLSPSTLSFSSSSSPPFCSTFFQFLSLGCSLFYLSSISMKKNQDSLSIYGKKRD</sequence>
<organism evidence="2 3">
    <name type="scientific">Crotalaria pallida</name>
    <name type="common">Smooth rattlebox</name>
    <name type="synonym">Crotalaria striata</name>
    <dbReference type="NCBI Taxonomy" id="3830"/>
    <lineage>
        <taxon>Eukaryota</taxon>
        <taxon>Viridiplantae</taxon>
        <taxon>Streptophyta</taxon>
        <taxon>Embryophyta</taxon>
        <taxon>Tracheophyta</taxon>
        <taxon>Spermatophyta</taxon>
        <taxon>Magnoliopsida</taxon>
        <taxon>eudicotyledons</taxon>
        <taxon>Gunneridae</taxon>
        <taxon>Pentapetalae</taxon>
        <taxon>rosids</taxon>
        <taxon>fabids</taxon>
        <taxon>Fabales</taxon>
        <taxon>Fabaceae</taxon>
        <taxon>Papilionoideae</taxon>
        <taxon>50 kb inversion clade</taxon>
        <taxon>genistoids sensu lato</taxon>
        <taxon>core genistoids</taxon>
        <taxon>Crotalarieae</taxon>
        <taxon>Crotalaria</taxon>
    </lineage>
</organism>
<feature type="transmembrane region" description="Helical" evidence="1">
    <location>
        <begin position="65"/>
        <end position="85"/>
    </location>
</feature>
<keyword evidence="1" id="KW-0472">Membrane</keyword>
<evidence type="ECO:0000313" key="2">
    <source>
        <dbReference type="EMBL" id="KAK7260023.1"/>
    </source>
</evidence>
<gene>
    <name evidence="2" type="ORF">RIF29_25728</name>
</gene>
<keyword evidence="1" id="KW-1133">Transmembrane helix</keyword>
<dbReference type="AlphaFoldDB" id="A0AAN9EMT9"/>
<dbReference type="EMBL" id="JAYWIO010000005">
    <property type="protein sequence ID" value="KAK7260023.1"/>
    <property type="molecule type" value="Genomic_DNA"/>
</dbReference>
<comment type="caution">
    <text evidence="2">The sequence shown here is derived from an EMBL/GenBank/DDBJ whole genome shotgun (WGS) entry which is preliminary data.</text>
</comment>
<feature type="transmembrane region" description="Helical" evidence="1">
    <location>
        <begin position="20"/>
        <end position="53"/>
    </location>
</feature>
<reference evidence="2 3" key="1">
    <citation type="submission" date="2024-01" db="EMBL/GenBank/DDBJ databases">
        <title>The genomes of 5 underutilized Papilionoideae crops provide insights into root nodulation and disease resistanc.</title>
        <authorList>
            <person name="Yuan L."/>
        </authorList>
    </citation>
    <scope>NUCLEOTIDE SEQUENCE [LARGE SCALE GENOMIC DNA]</scope>
    <source>
        <strain evidence="2">ZHUSHIDOU_FW_LH</strain>
        <tissue evidence="2">Leaf</tissue>
    </source>
</reference>
<accession>A0AAN9EMT9</accession>
<dbReference type="Proteomes" id="UP001372338">
    <property type="component" value="Unassembled WGS sequence"/>
</dbReference>
<keyword evidence="3" id="KW-1185">Reference proteome</keyword>
<protein>
    <submittedName>
        <fullName evidence="2">Uncharacterized protein</fullName>
    </submittedName>
</protein>
<name>A0AAN9EMT9_CROPI</name>
<proteinExistence type="predicted"/>
<keyword evidence="1" id="KW-0812">Transmembrane</keyword>
<evidence type="ECO:0000313" key="3">
    <source>
        <dbReference type="Proteomes" id="UP001372338"/>
    </source>
</evidence>